<proteinExistence type="predicted"/>
<reference evidence="2" key="1">
    <citation type="submission" date="2023-07" db="EMBL/GenBank/DDBJ databases">
        <title>Characterization of two Paracoccaceae strains isolated from Phycosphere and proposal of Xinfangfangia lacusdiani sp. nov.</title>
        <authorList>
            <person name="Deng Y."/>
            <person name="Zhang Y.Q."/>
        </authorList>
    </citation>
    <scope>NUCLEOTIDE SEQUENCE [LARGE SCALE GENOMIC DNA]</scope>
    <source>
        <strain evidence="2">CPCC 101403</strain>
    </source>
</reference>
<dbReference type="EMBL" id="JAVRQI010000003">
    <property type="protein sequence ID" value="MDT1061199.1"/>
    <property type="molecule type" value="Genomic_DNA"/>
</dbReference>
<comment type="caution">
    <text evidence="1">The sequence shown here is derived from an EMBL/GenBank/DDBJ whole genome shotgun (WGS) entry which is preliminary data.</text>
</comment>
<accession>A0ABU3EAF0</accession>
<gene>
    <name evidence="1" type="ORF">RM190_04960</name>
</gene>
<organism evidence="1 2">
    <name type="scientific">Paracoccus broussonetiae</name>
    <dbReference type="NCBI Taxonomy" id="3075834"/>
    <lineage>
        <taxon>Bacteria</taxon>
        <taxon>Pseudomonadati</taxon>
        <taxon>Pseudomonadota</taxon>
        <taxon>Alphaproteobacteria</taxon>
        <taxon>Rhodobacterales</taxon>
        <taxon>Paracoccaceae</taxon>
        <taxon>Paracoccus</taxon>
    </lineage>
</organism>
<sequence length="694" mass="71716">MKILQTGLPKMADDLLKAALLERAKREMAARQAKQPEIGEDGLPEPNTGLGRAMRAVRNPINAVNRAFSNIYTLGSLDEIEGAADAAMTDQSFSEARAASRARSDQQTQQYPIMTTAAGLAGAVTSPVAQAVAGAAPAAATLPGKIAVGGATGAGLGAAQGFLEGEGGLSNRLASAGWGTLAGAGVGAAVPALASGAGAAYRGVRNALADRRFIGSVSSDLGISRRGSRLLTDTLGMDDAARMRSALQNTDAMLADAGPSAQGALDTVIQSPGEGARTALRRIDDRAEAAGGRLRGTLDNAMTGSNVGAQGGRQFSDTARLQGDVRKATAGARKSVYDAAYDQPIDYASEAGMRLEGLLKRVPAKAINDANLLMKLDDNPSQQIIARIADDGSVTLDRMPDVRQWDYIKRALDQSASTGEGQGALGGQTPLGNAYKGLSRTIRQALGEASPAYDDATRVAASAIDEVQAIKTGADALRPQVTRAEFEASLDGMSGGELAAVKRGLRQQIDDTLANVRAVASDPNIDARQAAKALGDLSSEAAQDKMKMLLGEDWGPVKSALDDAAQALGLRARVATNSRTFGRQQFGQMIDDSIQPGRIASGEILGPLATPRGILQNITGSTPQAVQRAGASIRNELADVLTRPNALATLNALEAARSANPILPAAGQGISNVLNVLGLRSLPATVPEVRNRLQ</sequence>
<keyword evidence="2" id="KW-1185">Reference proteome</keyword>
<evidence type="ECO:0000313" key="2">
    <source>
        <dbReference type="Proteomes" id="UP001251085"/>
    </source>
</evidence>
<evidence type="ECO:0000313" key="1">
    <source>
        <dbReference type="EMBL" id="MDT1061199.1"/>
    </source>
</evidence>
<protein>
    <submittedName>
        <fullName evidence="1">Uncharacterized protein</fullName>
    </submittedName>
</protein>
<name>A0ABU3EAF0_9RHOB</name>
<dbReference type="Proteomes" id="UP001251085">
    <property type="component" value="Unassembled WGS sequence"/>
</dbReference>
<dbReference type="RefSeq" id="WP_311758303.1">
    <property type="nucleotide sequence ID" value="NZ_JAVRQI010000003.1"/>
</dbReference>